<dbReference type="InterPro" id="IPR047021">
    <property type="entry name" value="REXO1/3/4-like"/>
</dbReference>
<reference evidence="3" key="1">
    <citation type="submission" date="2023-10" db="EMBL/GenBank/DDBJ databases">
        <authorList>
            <person name="Chen Y."/>
            <person name="Shah S."/>
            <person name="Dougan E. K."/>
            <person name="Thang M."/>
            <person name="Chan C."/>
        </authorList>
    </citation>
    <scope>NUCLEOTIDE SEQUENCE [LARGE SCALE GENOMIC DNA]</scope>
</reference>
<evidence type="ECO:0000256" key="2">
    <source>
        <dbReference type="ARBA" id="ARBA00022801"/>
    </source>
</evidence>
<organism evidence="3 4">
    <name type="scientific">Prorocentrum cordatum</name>
    <dbReference type="NCBI Taxonomy" id="2364126"/>
    <lineage>
        <taxon>Eukaryota</taxon>
        <taxon>Sar</taxon>
        <taxon>Alveolata</taxon>
        <taxon>Dinophyceae</taxon>
        <taxon>Prorocentrales</taxon>
        <taxon>Prorocentraceae</taxon>
        <taxon>Prorocentrum</taxon>
    </lineage>
</organism>
<dbReference type="PANTHER" id="PTHR12801:SF159">
    <property type="entry name" value="C3H1-TYPE DOMAIN-CONTAINING PROTEIN"/>
    <property type="match status" value="1"/>
</dbReference>
<dbReference type="PANTHER" id="PTHR12801">
    <property type="entry name" value="RNA EXONUCLEASE REXO1 / RECO3 FAMILY MEMBER-RELATED"/>
    <property type="match status" value="1"/>
</dbReference>
<protein>
    <recommendedName>
        <fullName evidence="5">Exonuclease domain-containing protein</fullName>
    </recommendedName>
</protein>
<evidence type="ECO:0000313" key="4">
    <source>
        <dbReference type="Proteomes" id="UP001189429"/>
    </source>
</evidence>
<dbReference type="InterPro" id="IPR036397">
    <property type="entry name" value="RNaseH_sf"/>
</dbReference>
<dbReference type="InterPro" id="IPR012337">
    <property type="entry name" value="RNaseH-like_sf"/>
</dbReference>
<proteinExistence type="predicted"/>
<dbReference type="Proteomes" id="UP001189429">
    <property type="component" value="Unassembled WGS sequence"/>
</dbReference>
<accession>A0ABN9PPW1</accession>
<evidence type="ECO:0000313" key="3">
    <source>
        <dbReference type="EMBL" id="CAK0795144.1"/>
    </source>
</evidence>
<keyword evidence="4" id="KW-1185">Reference proteome</keyword>
<name>A0ABN9PPW1_9DINO</name>
<evidence type="ECO:0008006" key="5">
    <source>
        <dbReference type="Google" id="ProtNLM"/>
    </source>
</evidence>
<keyword evidence="1" id="KW-0540">Nuclease</keyword>
<dbReference type="SUPFAM" id="SSF53098">
    <property type="entry name" value="Ribonuclease H-like"/>
    <property type="match status" value="1"/>
</dbReference>
<keyword evidence="2" id="KW-0378">Hydrolase</keyword>
<feature type="non-terminal residue" evidence="3">
    <location>
        <position position="1"/>
    </location>
</feature>
<dbReference type="EMBL" id="CAUYUJ010001269">
    <property type="protein sequence ID" value="CAK0795144.1"/>
    <property type="molecule type" value="Genomic_DNA"/>
</dbReference>
<dbReference type="Gene3D" id="3.30.420.10">
    <property type="entry name" value="Ribonuclease H-like superfamily/Ribonuclease H"/>
    <property type="match status" value="1"/>
</dbReference>
<gene>
    <name evidence="3" type="ORF">PCOR1329_LOCUS4884</name>
</gene>
<comment type="caution">
    <text evidence="3">The sequence shown here is derived from an EMBL/GenBank/DDBJ whole genome shotgun (WGS) entry which is preliminary data.</text>
</comment>
<sequence>AKHERQGTSPPRRPARARVVGGRFLGRAGMKIGRALELWIPWAHHCRLIGESVSGMPPCCGAWAGQQAGERNGSGARRDRGQVILRVTIKPDRPVVSYLTPLTGMRAEDMENGVSLAEATELLRRHLPPDAVLVGQKPDGDIEWMRLRKGIDFADVVDLAEVLKGFNQKYGQFNYHSLQHQAAILLDKHSSGAHDPAWDAQVSMELYHKAVEATAEELENMRQSLLQKRPAPSVAKQYNYVMDDVCLAKFMPKNCICGRPCG</sequence>
<evidence type="ECO:0000256" key="1">
    <source>
        <dbReference type="ARBA" id="ARBA00022722"/>
    </source>
</evidence>